<accession>A0ABD0K3B4</accession>
<comment type="caution">
    <text evidence="1">The sequence shown here is derived from an EMBL/GenBank/DDBJ whole genome shotgun (WGS) entry which is preliminary data.</text>
</comment>
<proteinExistence type="predicted"/>
<organism evidence="1 2">
    <name type="scientific">Batillaria attramentaria</name>
    <dbReference type="NCBI Taxonomy" id="370345"/>
    <lineage>
        <taxon>Eukaryota</taxon>
        <taxon>Metazoa</taxon>
        <taxon>Spiralia</taxon>
        <taxon>Lophotrochozoa</taxon>
        <taxon>Mollusca</taxon>
        <taxon>Gastropoda</taxon>
        <taxon>Caenogastropoda</taxon>
        <taxon>Sorbeoconcha</taxon>
        <taxon>Cerithioidea</taxon>
        <taxon>Batillariidae</taxon>
        <taxon>Batillaria</taxon>
    </lineage>
</organism>
<name>A0ABD0K3B4_9CAEN</name>
<sequence>MSRFFYSQQPNGASFQRIGRDWDEFDFGNVSYNGDLRGLSHVCFELSGIAQADDHQLDFEGRLICTCTSSQHTPERTGRTACQVAGVEDFSDVSTRDRGGTVRADVDSMAIGRLQASEETVHAISDVMVGAWGDVALSVVGCEDTFTSCIKVNMK</sequence>
<evidence type="ECO:0000313" key="2">
    <source>
        <dbReference type="Proteomes" id="UP001519460"/>
    </source>
</evidence>
<gene>
    <name evidence="1" type="ORF">BaRGS_00027247</name>
</gene>
<dbReference type="EMBL" id="JACVVK020000261">
    <property type="protein sequence ID" value="KAK7481485.1"/>
    <property type="molecule type" value="Genomic_DNA"/>
</dbReference>
<evidence type="ECO:0000313" key="1">
    <source>
        <dbReference type="EMBL" id="KAK7481485.1"/>
    </source>
</evidence>
<dbReference type="Proteomes" id="UP001519460">
    <property type="component" value="Unassembled WGS sequence"/>
</dbReference>
<reference evidence="1 2" key="1">
    <citation type="journal article" date="2023" name="Sci. Data">
        <title>Genome assembly of the Korean intertidal mud-creeper Batillaria attramentaria.</title>
        <authorList>
            <person name="Patra A.K."/>
            <person name="Ho P.T."/>
            <person name="Jun S."/>
            <person name="Lee S.J."/>
            <person name="Kim Y."/>
            <person name="Won Y.J."/>
        </authorList>
    </citation>
    <scope>NUCLEOTIDE SEQUENCE [LARGE SCALE GENOMIC DNA]</scope>
    <source>
        <strain evidence="1">Wonlab-2016</strain>
    </source>
</reference>
<protein>
    <submittedName>
        <fullName evidence="1">Uncharacterized protein</fullName>
    </submittedName>
</protein>
<keyword evidence="2" id="KW-1185">Reference proteome</keyword>
<dbReference type="AlphaFoldDB" id="A0ABD0K3B4"/>